<comment type="caution">
    <text evidence="1">The sequence shown here is derived from an EMBL/GenBank/DDBJ whole genome shotgun (WGS) entry which is preliminary data.</text>
</comment>
<gene>
    <name evidence="1" type="ORF">OSTQU699_LOCUS8506</name>
</gene>
<keyword evidence="2" id="KW-1185">Reference proteome</keyword>
<dbReference type="AlphaFoldDB" id="A0A8S1J6B6"/>
<accession>A0A8S1J6B6</accession>
<sequence length="254" mass="28076">MAAAGDSPACCGLVKELVERARPCVLRPRCFFVAWNGVLTIAYSGFPPSLARLKSELSAEIDALPPEKPGSLWPKTTLAAVKDNRRLSPKQLTALGKICREATEAMSRCSQGNIQVVVDRLSVVFYACRCLERTLFKANCKLAGMLDDSEPTQESKEFTRQVVDEVNTPDYWFHASKDGHRESHYRGNAMGLTLVHELGHFSSPTQQYWHQLPGKGASCLWGAAVQLWHKPDAASRHVACGINPTQLRAMWPVA</sequence>
<reference evidence="1" key="1">
    <citation type="submission" date="2020-12" db="EMBL/GenBank/DDBJ databases">
        <authorList>
            <person name="Iha C."/>
        </authorList>
    </citation>
    <scope>NUCLEOTIDE SEQUENCE</scope>
</reference>
<evidence type="ECO:0000313" key="2">
    <source>
        <dbReference type="Proteomes" id="UP000708148"/>
    </source>
</evidence>
<dbReference type="EMBL" id="CAJHUC010002083">
    <property type="protein sequence ID" value="CAD7703149.1"/>
    <property type="molecule type" value="Genomic_DNA"/>
</dbReference>
<evidence type="ECO:0000313" key="1">
    <source>
        <dbReference type="EMBL" id="CAD7703149.1"/>
    </source>
</evidence>
<dbReference type="Proteomes" id="UP000708148">
    <property type="component" value="Unassembled WGS sequence"/>
</dbReference>
<proteinExistence type="predicted"/>
<protein>
    <submittedName>
        <fullName evidence="1">Uncharacterized protein</fullName>
    </submittedName>
</protein>
<name>A0A8S1J6B6_9CHLO</name>
<dbReference type="OrthoDB" id="2139710at2759"/>
<organism evidence="1 2">
    <name type="scientific">Ostreobium quekettii</name>
    <dbReference type="NCBI Taxonomy" id="121088"/>
    <lineage>
        <taxon>Eukaryota</taxon>
        <taxon>Viridiplantae</taxon>
        <taxon>Chlorophyta</taxon>
        <taxon>core chlorophytes</taxon>
        <taxon>Ulvophyceae</taxon>
        <taxon>TCBD clade</taxon>
        <taxon>Bryopsidales</taxon>
        <taxon>Ostreobineae</taxon>
        <taxon>Ostreobiaceae</taxon>
        <taxon>Ostreobium</taxon>
    </lineage>
</organism>